<dbReference type="AlphaFoldDB" id="A0A6A8DCR6"/>
<dbReference type="PANTHER" id="PTHR48079:SF6">
    <property type="entry name" value="NAD(P)-BINDING DOMAIN-CONTAINING PROTEIN-RELATED"/>
    <property type="match status" value="1"/>
</dbReference>
<dbReference type="PANTHER" id="PTHR48079">
    <property type="entry name" value="PROTEIN YEEZ"/>
    <property type="match status" value="1"/>
</dbReference>
<gene>
    <name evidence="2" type="ORF">GH741_03150</name>
</gene>
<dbReference type="Proteomes" id="UP000799092">
    <property type="component" value="Unassembled WGS sequence"/>
</dbReference>
<evidence type="ECO:0000313" key="2">
    <source>
        <dbReference type="EMBL" id="MRH41669.1"/>
    </source>
</evidence>
<evidence type="ECO:0000259" key="1">
    <source>
        <dbReference type="Pfam" id="PF01370"/>
    </source>
</evidence>
<dbReference type="GO" id="GO:0004029">
    <property type="term" value="F:aldehyde dehydrogenase (NAD+) activity"/>
    <property type="evidence" value="ECO:0007669"/>
    <property type="project" value="TreeGrafter"/>
</dbReference>
<evidence type="ECO:0000313" key="3">
    <source>
        <dbReference type="Proteomes" id="UP000799092"/>
    </source>
</evidence>
<keyword evidence="3" id="KW-1185">Reference proteome</keyword>
<dbReference type="EMBL" id="WJNG01000002">
    <property type="protein sequence ID" value="MRH41669.1"/>
    <property type="molecule type" value="Genomic_DNA"/>
</dbReference>
<dbReference type="Gene3D" id="3.40.50.720">
    <property type="entry name" value="NAD(P)-binding Rossmann-like Domain"/>
    <property type="match status" value="1"/>
</dbReference>
<dbReference type="GO" id="GO:0005737">
    <property type="term" value="C:cytoplasm"/>
    <property type="evidence" value="ECO:0007669"/>
    <property type="project" value="TreeGrafter"/>
</dbReference>
<dbReference type="InterPro" id="IPR001509">
    <property type="entry name" value="Epimerase_deHydtase"/>
</dbReference>
<comment type="caution">
    <text evidence="2">The sequence shown here is derived from an EMBL/GenBank/DDBJ whole genome shotgun (WGS) entry which is preliminary data.</text>
</comment>
<feature type="domain" description="NAD-dependent epimerase/dehydratase" evidence="1">
    <location>
        <begin position="4"/>
        <end position="72"/>
    </location>
</feature>
<dbReference type="Pfam" id="PF01370">
    <property type="entry name" value="Epimerase"/>
    <property type="match status" value="1"/>
</dbReference>
<sequence>MKKILVLGGTRFFGTFLVQALLEKGFEVTVATRGLTKDSFGDSVKRVTCDRFDGDSLKDTFKDTKWDIIYDQICFSAKDAKIAIHAFKDKTDRYIITSSLSVYDIQQYGEQLVEEDYDPYHENIVFENEDFSYQEGKQQAEAVFFQKAPFPVVAVRIPIVLGEKDYTERLLYYIKRVKYNEGVYLTNPQAEMNFISEQEAGQFLAWAGTMDFVGPINACSTGAIRLENLMKLIESATNKKVIYAYEPSDSPYNISDTWTMSTSKAHKLGFSFSTLTDWLPDLINKLETGTVSR</sequence>
<dbReference type="SUPFAM" id="SSF51735">
    <property type="entry name" value="NAD(P)-binding Rossmann-fold domains"/>
    <property type="match status" value="1"/>
</dbReference>
<dbReference type="InterPro" id="IPR036291">
    <property type="entry name" value="NAD(P)-bd_dom_sf"/>
</dbReference>
<name>A0A6A8DCR6_9BACI</name>
<protein>
    <submittedName>
        <fullName evidence="2">NAD-dependent epimerase/dehydratase family protein</fullName>
    </submittedName>
</protein>
<dbReference type="InterPro" id="IPR051783">
    <property type="entry name" value="NAD(P)-dependent_oxidoreduct"/>
</dbReference>
<organism evidence="2 3">
    <name type="scientific">Aquibacillus halophilus</name>
    <dbReference type="NCBI Taxonomy" id="930132"/>
    <lineage>
        <taxon>Bacteria</taxon>
        <taxon>Bacillati</taxon>
        <taxon>Bacillota</taxon>
        <taxon>Bacilli</taxon>
        <taxon>Bacillales</taxon>
        <taxon>Bacillaceae</taxon>
        <taxon>Aquibacillus</taxon>
    </lineage>
</organism>
<accession>A0A6A8DCR6</accession>
<reference evidence="2" key="1">
    <citation type="submission" date="2019-11" db="EMBL/GenBank/DDBJ databases">
        <authorList>
            <person name="Li J."/>
        </authorList>
    </citation>
    <scope>NUCLEOTIDE SEQUENCE</scope>
    <source>
        <strain evidence="2">B6B</strain>
    </source>
</reference>
<proteinExistence type="predicted"/>
<dbReference type="RefSeq" id="WP_338079213.1">
    <property type="nucleotide sequence ID" value="NZ_WJNG01000002.1"/>
</dbReference>